<reference evidence="1" key="1">
    <citation type="submission" date="2018-02" db="EMBL/GenBank/DDBJ databases">
        <title>Rhizophora mucronata_Transcriptome.</title>
        <authorList>
            <person name="Meera S.P."/>
            <person name="Sreeshan A."/>
            <person name="Augustine A."/>
        </authorList>
    </citation>
    <scope>NUCLEOTIDE SEQUENCE</scope>
    <source>
        <tissue evidence="1">Leaf</tissue>
    </source>
</reference>
<dbReference type="EMBL" id="GGEC01089130">
    <property type="protein sequence ID" value="MBX69614.1"/>
    <property type="molecule type" value="Transcribed_RNA"/>
</dbReference>
<evidence type="ECO:0000313" key="1">
    <source>
        <dbReference type="EMBL" id="MBX69614.1"/>
    </source>
</evidence>
<name>A0A2P2QRW6_RHIMU</name>
<sequence>MRIHWSKSLALRYFLVWWD</sequence>
<proteinExistence type="predicted"/>
<dbReference type="AlphaFoldDB" id="A0A2P2QRW6"/>
<protein>
    <submittedName>
        <fullName evidence="1">Uncharacterized protein</fullName>
    </submittedName>
</protein>
<organism evidence="1">
    <name type="scientific">Rhizophora mucronata</name>
    <name type="common">Asiatic mangrove</name>
    <dbReference type="NCBI Taxonomy" id="61149"/>
    <lineage>
        <taxon>Eukaryota</taxon>
        <taxon>Viridiplantae</taxon>
        <taxon>Streptophyta</taxon>
        <taxon>Embryophyta</taxon>
        <taxon>Tracheophyta</taxon>
        <taxon>Spermatophyta</taxon>
        <taxon>Magnoliopsida</taxon>
        <taxon>eudicotyledons</taxon>
        <taxon>Gunneridae</taxon>
        <taxon>Pentapetalae</taxon>
        <taxon>rosids</taxon>
        <taxon>fabids</taxon>
        <taxon>Malpighiales</taxon>
        <taxon>Rhizophoraceae</taxon>
        <taxon>Rhizophora</taxon>
    </lineage>
</organism>
<accession>A0A2P2QRW6</accession>